<proteinExistence type="predicted"/>
<dbReference type="Proteomes" id="UP000403266">
    <property type="component" value="Unassembled WGS sequence"/>
</dbReference>
<organism evidence="2 3">
    <name type="scientific">Microvirga tunisiensis</name>
    <dbReference type="NCBI Taxonomy" id="2108360"/>
    <lineage>
        <taxon>Bacteria</taxon>
        <taxon>Pseudomonadati</taxon>
        <taxon>Pseudomonadota</taxon>
        <taxon>Alphaproteobacteria</taxon>
        <taxon>Hyphomicrobiales</taxon>
        <taxon>Methylobacteriaceae</taxon>
        <taxon>Microvirga</taxon>
    </lineage>
</organism>
<keyword evidence="1" id="KW-0175">Coiled coil</keyword>
<evidence type="ECO:0000313" key="2">
    <source>
        <dbReference type="EMBL" id="MPR28766.1"/>
    </source>
</evidence>
<dbReference type="EMBL" id="VOSK01000170">
    <property type="protein sequence ID" value="MPR28766.1"/>
    <property type="molecule type" value="Genomic_DNA"/>
</dbReference>
<gene>
    <name evidence="2" type="ORF">FS320_27415</name>
</gene>
<accession>A0A5N7MXF4</accession>
<evidence type="ECO:0000313" key="3">
    <source>
        <dbReference type="Proteomes" id="UP000403266"/>
    </source>
</evidence>
<reference evidence="2 3" key="1">
    <citation type="journal article" date="2019" name="Syst. Appl. Microbiol.">
        <title>Microvirga tunisiensis sp. nov., a root nodule symbiotic bacterium isolated from Lupinus micranthus and L. luteus grown in Northern Tunisia.</title>
        <authorList>
            <person name="Msaddak A."/>
            <person name="Rejili M."/>
            <person name="Duran D."/>
            <person name="Mars M."/>
            <person name="Palacios J.M."/>
            <person name="Ruiz-Argueso T."/>
            <person name="Rey L."/>
            <person name="Imperial J."/>
        </authorList>
    </citation>
    <scope>NUCLEOTIDE SEQUENCE [LARGE SCALE GENOMIC DNA]</scope>
    <source>
        <strain evidence="2 3">Lmie10</strain>
    </source>
</reference>
<comment type="caution">
    <text evidence="2">The sequence shown here is derived from an EMBL/GenBank/DDBJ whole genome shotgun (WGS) entry which is preliminary data.</text>
</comment>
<dbReference type="RefSeq" id="WP_152715302.1">
    <property type="nucleotide sequence ID" value="NZ_VOSJ01000180.1"/>
</dbReference>
<dbReference type="AlphaFoldDB" id="A0A5N7MXF4"/>
<evidence type="ECO:0000256" key="1">
    <source>
        <dbReference type="SAM" id="Coils"/>
    </source>
</evidence>
<name>A0A5N7MXF4_9HYPH</name>
<sequence length="74" mass="8409">MHVFGAFELDIQPGTPDNPASLRVALLRYTRGEDGRLFITPECSSFEEVEGQLNSLQDELDEIRERARRAFQVA</sequence>
<dbReference type="OrthoDB" id="8019942at2"/>
<feature type="coiled-coil region" evidence="1">
    <location>
        <begin position="46"/>
        <end position="73"/>
    </location>
</feature>
<keyword evidence="3" id="KW-1185">Reference proteome</keyword>
<protein>
    <submittedName>
        <fullName evidence="2">Uncharacterized protein</fullName>
    </submittedName>
</protein>